<organism evidence="1">
    <name type="scientific">freshwater metagenome</name>
    <dbReference type="NCBI Taxonomy" id="449393"/>
    <lineage>
        <taxon>unclassified sequences</taxon>
        <taxon>metagenomes</taxon>
        <taxon>ecological metagenomes</taxon>
    </lineage>
</organism>
<proteinExistence type="predicted"/>
<dbReference type="EMBL" id="CAFBON010000161">
    <property type="protein sequence ID" value="CAB4996801.1"/>
    <property type="molecule type" value="Genomic_DNA"/>
</dbReference>
<accession>A0A6J7NUM3</accession>
<gene>
    <name evidence="1" type="ORF">UFOPK3954_01507</name>
</gene>
<name>A0A6J7NUM3_9ZZZZ</name>
<reference evidence="1" key="1">
    <citation type="submission" date="2020-05" db="EMBL/GenBank/DDBJ databases">
        <authorList>
            <person name="Chiriac C."/>
            <person name="Salcher M."/>
            <person name="Ghai R."/>
            <person name="Kavagutti S V."/>
        </authorList>
    </citation>
    <scope>NUCLEOTIDE SEQUENCE</scope>
</reference>
<sequence>MRVQNPAIASSTELSTTSQMRWCRPARPVDPMYIPGRFRTGSRPSRTWMALASYSTDGVVADLESADVLLTSNGS</sequence>
<dbReference type="AlphaFoldDB" id="A0A6J7NUM3"/>
<protein>
    <submittedName>
        <fullName evidence="1">Unannotated protein</fullName>
    </submittedName>
</protein>
<evidence type="ECO:0000313" key="1">
    <source>
        <dbReference type="EMBL" id="CAB4996801.1"/>
    </source>
</evidence>